<dbReference type="PANTHER" id="PTHR42866:SF2">
    <property type="entry name" value="3-DEOXY-MANNO-OCTULOSONATE CYTIDYLYLTRANSFERASE, MITOCHONDRIAL"/>
    <property type="match status" value="1"/>
</dbReference>
<dbReference type="GO" id="GO:0009103">
    <property type="term" value="P:lipopolysaccharide biosynthetic process"/>
    <property type="evidence" value="ECO:0007669"/>
    <property type="project" value="UniProtKB-UniRule"/>
</dbReference>
<evidence type="ECO:0000256" key="5">
    <source>
        <dbReference type="HAMAP-Rule" id="MF_00057"/>
    </source>
</evidence>
<dbReference type="GO" id="GO:0016020">
    <property type="term" value="C:membrane"/>
    <property type="evidence" value="ECO:0007669"/>
    <property type="project" value="UniProtKB-SubCell"/>
</dbReference>
<dbReference type="EC" id="2.7.7.38" evidence="5"/>
<dbReference type="InterPro" id="IPR003329">
    <property type="entry name" value="Cytidylyl_trans"/>
</dbReference>
<evidence type="ECO:0000256" key="3">
    <source>
        <dbReference type="ARBA" id="ARBA00022695"/>
    </source>
</evidence>
<dbReference type="Pfam" id="PF02348">
    <property type="entry name" value="CTP_transf_3"/>
    <property type="match status" value="1"/>
</dbReference>
<dbReference type="UniPathway" id="UPA00358">
    <property type="reaction ID" value="UER00476"/>
</dbReference>
<comment type="similarity">
    <text evidence="5">Belongs to the KdsB family.</text>
</comment>
<dbReference type="NCBIfam" id="NF009905">
    <property type="entry name" value="PRK13368.1"/>
    <property type="match status" value="1"/>
</dbReference>
<dbReference type="InterPro" id="IPR004528">
    <property type="entry name" value="KdsB"/>
</dbReference>
<dbReference type="NCBIfam" id="NF003952">
    <property type="entry name" value="PRK05450.1-5"/>
    <property type="match status" value="1"/>
</dbReference>
<dbReference type="PANTHER" id="PTHR42866">
    <property type="entry name" value="3-DEOXY-MANNO-OCTULOSONATE CYTIDYLYLTRANSFERASE"/>
    <property type="match status" value="1"/>
</dbReference>
<keyword evidence="5" id="KW-0963">Cytoplasm</keyword>
<dbReference type="NCBIfam" id="TIGR00466">
    <property type="entry name" value="kdsB"/>
    <property type="match status" value="1"/>
</dbReference>
<comment type="pathway">
    <text evidence="5">Nucleotide-sugar biosynthesis; CMP-3-deoxy-D-manno-octulosonate biosynthesis; CMP-3-deoxy-D-manno-octulosonate from 3-deoxy-D-manno-octulosonate and CTP: step 1/1.</text>
</comment>
<dbReference type="GO" id="GO:0008690">
    <property type="term" value="F:3-deoxy-manno-octulosonate cytidylyltransferase activity"/>
    <property type="evidence" value="ECO:0007669"/>
    <property type="project" value="UniProtKB-UniRule"/>
</dbReference>
<comment type="catalytic activity">
    <reaction evidence="5">
        <text>3-deoxy-alpha-D-manno-oct-2-ulosonate + CTP = CMP-3-deoxy-beta-D-manno-octulosonate + diphosphate</text>
        <dbReference type="Rhea" id="RHEA:23448"/>
        <dbReference type="ChEBI" id="CHEBI:33019"/>
        <dbReference type="ChEBI" id="CHEBI:37563"/>
        <dbReference type="ChEBI" id="CHEBI:85986"/>
        <dbReference type="ChEBI" id="CHEBI:85987"/>
        <dbReference type="EC" id="2.7.7.38"/>
    </reaction>
</comment>
<dbReference type="SUPFAM" id="SSF53448">
    <property type="entry name" value="Nucleotide-diphospho-sugar transferases"/>
    <property type="match status" value="1"/>
</dbReference>
<comment type="subcellular location">
    <subcellularLocation>
        <location evidence="5">Cytoplasm</location>
    </subcellularLocation>
    <subcellularLocation>
        <location evidence="1">Membrane</location>
    </subcellularLocation>
</comment>
<dbReference type="AlphaFoldDB" id="A0A317MS99"/>
<dbReference type="Gene3D" id="3.90.550.10">
    <property type="entry name" value="Spore Coat Polysaccharide Biosynthesis Protein SpsA, Chain A"/>
    <property type="match status" value="1"/>
</dbReference>
<name>A0A317MS99_9GAMM</name>
<proteinExistence type="inferred from homology"/>
<dbReference type="HAMAP" id="MF_00057">
    <property type="entry name" value="KdsB"/>
    <property type="match status" value="1"/>
</dbReference>
<reference evidence="6 7" key="1">
    <citation type="submission" date="2018-05" db="EMBL/GenBank/DDBJ databases">
        <title>Genomic Encyclopedia of Type Strains, Phase IV (KMG-IV): sequencing the most valuable type-strain genomes for metagenomic binning, comparative biology and taxonomic classification.</title>
        <authorList>
            <person name="Goeker M."/>
        </authorList>
    </citation>
    <scope>NUCLEOTIDE SEQUENCE [LARGE SCALE GENOMIC DNA]</scope>
    <source>
        <strain evidence="6 7">DSM 23606</strain>
    </source>
</reference>
<dbReference type="EMBL" id="QGTJ01000010">
    <property type="protein sequence ID" value="PWV59504.1"/>
    <property type="molecule type" value="Genomic_DNA"/>
</dbReference>
<evidence type="ECO:0000313" key="6">
    <source>
        <dbReference type="EMBL" id="PWV59504.1"/>
    </source>
</evidence>
<dbReference type="GO" id="GO:0033468">
    <property type="term" value="P:CMP-keto-3-deoxy-D-manno-octulosonic acid biosynthetic process"/>
    <property type="evidence" value="ECO:0007669"/>
    <property type="project" value="UniProtKB-UniRule"/>
</dbReference>
<evidence type="ECO:0000256" key="4">
    <source>
        <dbReference type="ARBA" id="ARBA00022985"/>
    </source>
</evidence>
<keyword evidence="2 5" id="KW-0808">Transferase</keyword>
<dbReference type="GO" id="GO:0005829">
    <property type="term" value="C:cytosol"/>
    <property type="evidence" value="ECO:0007669"/>
    <property type="project" value="TreeGrafter"/>
</dbReference>
<evidence type="ECO:0000256" key="1">
    <source>
        <dbReference type="ARBA" id="ARBA00004370"/>
    </source>
</evidence>
<dbReference type="NCBIfam" id="NF003950">
    <property type="entry name" value="PRK05450.1-3"/>
    <property type="match status" value="1"/>
</dbReference>
<dbReference type="InterPro" id="IPR029044">
    <property type="entry name" value="Nucleotide-diphossugar_trans"/>
</dbReference>
<dbReference type="RefSeq" id="WP_110019560.1">
    <property type="nucleotide sequence ID" value="NZ_QGTJ01000010.1"/>
</dbReference>
<keyword evidence="3 5" id="KW-0548">Nucleotidyltransferase</keyword>
<sequence>MDFRVAIPARFASTRLPGKPLRLIAGRPMLEHVWQQALASGASEVVIATDDARIVDAAQSFGAEVALTRADHASGTDRLAELADIRGWADEDIIVNVQGDEPLLPPALIRETALALAAHPQAGIETLAAPLAEHELFDPNAVKLVTDAEAYALYFSRAPIPWHRDRFARGARELPPGIPYWRHIGLYAYRTSVLRRYPQLAPSPLEQAESLEQLRALWHGIRIHVLLTDVMPPAGVDTEADLARVEAILGAAG</sequence>
<comment type="function">
    <text evidence="5">Activates KDO (a required 8-carbon sugar) for incorporation into bacterial lipopolysaccharide in Gram-negative bacteria.</text>
</comment>
<dbReference type="Proteomes" id="UP000246569">
    <property type="component" value="Unassembled WGS sequence"/>
</dbReference>
<comment type="caution">
    <text evidence="6">The sequence shown here is derived from an EMBL/GenBank/DDBJ whole genome shotgun (WGS) entry which is preliminary data.</text>
</comment>
<dbReference type="FunFam" id="3.90.550.10:FF:000011">
    <property type="entry name" value="3-deoxy-manno-octulosonate cytidylyltransferase"/>
    <property type="match status" value="1"/>
</dbReference>
<evidence type="ECO:0000313" key="7">
    <source>
        <dbReference type="Proteomes" id="UP000246569"/>
    </source>
</evidence>
<keyword evidence="4 5" id="KW-0448">Lipopolysaccharide biosynthesis</keyword>
<keyword evidence="7" id="KW-1185">Reference proteome</keyword>
<accession>A0A317MS99</accession>
<dbReference type="CDD" id="cd02517">
    <property type="entry name" value="CMP-KDO-Synthetase"/>
    <property type="match status" value="1"/>
</dbReference>
<protein>
    <recommendedName>
        <fullName evidence="5">3-deoxy-manno-octulosonate cytidylyltransferase</fullName>
        <ecNumber evidence="5">2.7.7.38</ecNumber>
    </recommendedName>
    <alternativeName>
        <fullName evidence="5">CMP-2-keto-3-deoxyoctulosonic acid synthase</fullName>
        <shortName evidence="5">CKS</shortName>
        <shortName evidence="5">CMP-KDO synthase</shortName>
    </alternativeName>
</protein>
<gene>
    <name evidence="5" type="primary">kdsB</name>
    <name evidence="6" type="ORF">C7443_11049</name>
</gene>
<evidence type="ECO:0000256" key="2">
    <source>
        <dbReference type="ARBA" id="ARBA00022679"/>
    </source>
</evidence>
<dbReference type="OrthoDB" id="9815559at2"/>
<organism evidence="6 7">
    <name type="scientific">Plasticicumulans acidivorans</name>
    <dbReference type="NCBI Taxonomy" id="886464"/>
    <lineage>
        <taxon>Bacteria</taxon>
        <taxon>Pseudomonadati</taxon>
        <taxon>Pseudomonadota</taxon>
        <taxon>Gammaproteobacteria</taxon>
        <taxon>Candidatus Competibacteraceae</taxon>
        <taxon>Plasticicumulans</taxon>
    </lineage>
</organism>